<evidence type="ECO:0000256" key="1">
    <source>
        <dbReference type="ARBA" id="ARBA00004613"/>
    </source>
</evidence>
<feature type="region of interest" description="Disordered" evidence="6">
    <location>
        <begin position="245"/>
        <end position="267"/>
    </location>
</feature>
<organism evidence="7 8">
    <name type="scientific">Callorhinchus milii</name>
    <name type="common">Ghost shark</name>
    <dbReference type="NCBI Taxonomy" id="7868"/>
    <lineage>
        <taxon>Eukaryota</taxon>
        <taxon>Metazoa</taxon>
        <taxon>Chordata</taxon>
        <taxon>Craniata</taxon>
        <taxon>Vertebrata</taxon>
        <taxon>Chondrichthyes</taxon>
        <taxon>Holocephali</taxon>
        <taxon>Chimaeriformes</taxon>
        <taxon>Callorhinchidae</taxon>
        <taxon>Callorhinchus</taxon>
    </lineage>
</organism>
<dbReference type="InParanoid" id="A0A4W3JI27"/>
<dbReference type="PANTHER" id="PTHR15119:SF0">
    <property type="entry name" value="SECRETOGRANIN-2"/>
    <property type="match status" value="1"/>
</dbReference>
<reference evidence="7" key="4">
    <citation type="submission" date="2025-08" db="UniProtKB">
        <authorList>
            <consortium name="Ensembl"/>
        </authorList>
    </citation>
    <scope>IDENTIFICATION</scope>
</reference>
<dbReference type="GeneTree" id="ENSGT00390000010895"/>
<name>A0A4W3JI27_CALMI</name>
<reference evidence="8" key="2">
    <citation type="journal article" date="2007" name="PLoS Biol.">
        <title>Survey sequencing and comparative analysis of the elephant shark (Callorhinchus milii) genome.</title>
        <authorList>
            <person name="Venkatesh B."/>
            <person name="Kirkness E.F."/>
            <person name="Loh Y.H."/>
            <person name="Halpern A.L."/>
            <person name="Lee A.P."/>
            <person name="Johnson J."/>
            <person name="Dandona N."/>
            <person name="Viswanathan L.D."/>
            <person name="Tay A."/>
            <person name="Venter J.C."/>
            <person name="Strausberg R.L."/>
            <person name="Brenner S."/>
        </authorList>
    </citation>
    <scope>NUCLEOTIDE SEQUENCE [LARGE SCALE GENOMIC DNA]</scope>
</reference>
<evidence type="ECO:0000256" key="2">
    <source>
        <dbReference type="ARBA" id="ARBA00005723"/>
    </source>
</evidence>
<dbReference type="Proteomes" id="UP000314986">
    <property type="component" value="Unassembled WGS sequence"/>
</dbReference>
<feature type="region of interest" description="Disordered" evidence="6">
    <location>
        <begin position="89"/>
        <end position="114"/>
    </location>
</feature>
<keyword evidence="5" id="KW-0732">Signal</keyword>
<comment type="similarity">
    <text evidence="2">Belongs to the chromogranin/secretogranin protein family.</text>
</comment>
<dbReference type="Pfam" id="PF01271">
    <property type="entry name" value="Granin"/>
    <property type="match status" value="1"/>
</dbReference>
<feature type="region of interest" description="Disordered" evidence="6">
    <location>
        <begin position="132"/>
        <end position="182"/>
    </location>
</feature>
<dbReference type="Ensembl" id="ENSCMIT00000043711.1">
    <property type="protein sequence ID" value="ENSCMIP00000043089.1"/>
    <property type="gene ID" value="ENSCMIG00000017885.1"/>
</dbReference>
<dbReference type="STRING" id="7868.ENSCMIP00000043089"/>
<evidence type="ECO:0000256" key="3">
    <source>
        <dbReference type="ARBA" id="ARBA00022525"/>
    </source>
</evidence>
<evidence type="ECO:0000256" key="6">
    <source>
        <dbReference type="SAM" id="MobiDB-lite"/>
    </source>
</evidence>
<dbReference type="OMA" id="RNAAYDD"/>
<reference evidence="7" key="5">
    <citation type="submission" date="2025-09" db="UniProtKB">
        <authorList>
            <consortium name="Ensembl"/>
        </authorList>
    </citation>
    <scope>IDENTIFICATION</scope>
</reference>
<evidence type="ECO:0000256" key="4">
    <source>
        <dbReference type="ARBA" id="ARBA00022685"/>
    </source>
</evidence>
<accession>A0A4W3JI27</accession>
<keyword evidence="4" id="KW-0165">Cleavage on pair of basic residues</keyword>
<proteinExistence type="inferred from homology"/>
<dbReference type="GO" id="GO:0005576">
    <property type="term" value="C:extracellular region"/>
    <property type="evidence" value="ECO:0007669"/>
    <property type="project" value="UniProtKB-SubCell"/>
</dbReference>
<evidence type="ECO:0000256" key="5">
    <source>
        <dbReference type="ARBA" id="ARBA00022729"/>
    </source>
</evidence>
<protein>
    <submittedName>
        <fullName evidence="7">Secretogranin II</fullName>
    </submittedName>
</protein>
<feature type="compositionally biased region" description="Basic and acidic residues" evidence="6">
    <location>
        <begin position="280"/>
        <end position="292"/>
    </location>
</feature>
<dbReference type="InterPro" id="IPR038858">
    <property type="entry name" value="ScgII"/>
</dbReference>
<keyword evidence="8" id="KW-1185">Reference proteome</keyword>
<dbReference type="PANTHER" id="PTHR15119">
    <property type="entry name" value="SECRETOGRANIN II"/>
    <property type="match status" value="1"/>
</dbReference>
<dbReference type="GO" id="GO:0030141">
    <property type="term" value="C:secretory granule"/>
    <property type="evidence" value="ECO:0007669"/>
    <property type="project" value="InterPro"/>
</dbReference>
<evidence type="ECO:0000313" key="7">
    <source>
        <dbReference type="Ensembl" id="ENSCMIP00000043089.1"/>
    </source>
</evidence>
<dbReference type="AlphaFoldDB" id="A0A4W3JI27"/>
<sequence>MAFLKAVSSGTILTLVILVHSYCIHAVSLGLREYDPNVYKESKYPLTYEPPNPDMIKALEFIENLRRQNGEGKAIPEYDGRVRFNPFQGTPLYTSNAEEADQENQQTDDTRGSLDDDRAEWAKLLLSALRQTESQKASASRTNDKYYSLRKQYQQPEEETIDLEGNQQDYDGYPLPESGRRGRLPRKHYISFPEEMYPINPYKRTNEIVEEQYTPQSLATLESAFQELGKYTGAYKKQRGRLEEDRFGKVEEEDEENSRGNDMAYDDVAGGEEWNSVEVKNRHQQKELQFRDDETEVDNDSEETEDNAKKSLAGFNEMGLNRLDSQEKALMEKENQEQMSDAAVDLMLQYYKRMQEGQAKRGQARNQDTNVDKEKMATKRFEGSEDEMNPQMVDQLIELSSKLQIPPDDIIEMLKDAKQKQAEMPFLAEEEGAIPQNVARVWKAHPDREGRMFRESYSRTHAVPDYNMNENLTTEDILNVLGMDDKMYEKPGYLTKADQSENVLPRMRGPLDGFKDNRIPKPLRFTDGLDRGQADYDDVNLYDEELARYLERLLAKNPKLLNAIDLKRVRMPSSSDIYQNERDNSQDPIKELLRKVDSEKAAEIMSMINSLSSFTGNDNNYIAQRQQSPEDPSNLILKLAEIINQQNAAIDDRDRYIDK</sequence>
<feature type="compositionally biased region" description="Polar residues" evidence="6">
    <location>
        <begin position="132"/>
        <end position="141"/>
    </location>
</feature>
<reference evidence="8" key="3">
    <citation type="journal article" date="2014" name="Nature">
        <title>Elephant shark genome provides unique insights into gnathostome evolution.</title>
        <authorList>
            <consortium name="International Elephant Shark Genome Sequencing Consortium"/>
            <person name="Venkatesh B."/>
            <person name="Lee A.P."/>
            <person name="Ravi V."/>
            <person name="Maurya A.K."/>
            <person name="Lian M.M."/>
            <person name="Swann J.B."/>
            <person name="Ohta Y."/>
            <person name="Flajnik M.F."/>
            <person name="Sutoh Y."/>
            <person name="Kasahara M."/>
            <person name="Hoon S."/>
            <person name="Gangu V."/>
            <person name="Roy S.W."/>
            <person name="Irimia M."/>
            <person name="Korzh V."/>
            <person name="Kondrychyn I."/>
            <person name="Lim Z.W."/>
            <person name="Tay B.H."/>
            <person name="Tohari S."/>
            <person name="Kong K.W."/>
            <person name="Ho S."/>
            <person name="Lorente-Galdos B."/>
            <person name="Quilez J."/>
            <person name="Marques-Bonet T."/>
            <person name="Raney B.J."/>
            <person name="Ingham P.W."/>
            <person name="Tay A."/>
            <person name="Hillier L.W."/>
            <person name="Minx P."/>
            <person name="Boehm T."/>
            <person name="Wilson R.K."/>
            <person name="Brenner S."/>
            <person name="Warren W.C."/>
        </authorList>
    </citation>
    <scope>NUCLEOTIDE SEQUENCE [LARGE SCALE GENOMIC DNA]</scope>
</reference>
<comment type="subcellular location">
    <subcellularLocation>
        <location evidence="1">Secreted</location>
    </subcellularLocation>
</comment>
<reference evidence="8" key="1">
    <citation type="journal article" date="2006" name="Science">
        <title>Ancient noncoding elements conserved in the human genome.</title>
        <authorList>
            <person name="Venkatesh B."/>
            <person name="Kirkness E.F."/>
            <person name="Loh Y.H."/>
            <person name="Halpern A.L."/>
            <person name="Lee A.P."/>
            <person name="Johnson J."/>
            <person name="Dandona N."/>
            <person name="Viswanathan L.D."/>
            <person name="Tay A."/>
            <person name="Venter J.C."/>
            <person name="Strausberg R.L."/>
            <person name="Brenner S."/>
        </authorList>
    </citation>
    <scope>NUCLEOTIDE SEQUENCE [LARGE SCALE GENOMIC DNA]</scope>
</reference>
<evidence type="ECO:0000313" key="8">
    <source>
        <dbReference type="Proteomes" id="UP000314986"/>
    </source>
</evidence>
<dbReference type="InterPro" id="IPR001990">
    <property type="entry name" value="Granin"/>
</dbReference>
<feature type="compositionally biased region" description="Polar residues" evidence="6">
    <location>
        <begin position="89"/>
        <end position="107"/>
    </location>
</feature>
<feature type="region of interest" description="Disordered" evidence="6">
    <location>
        <begin position="280"/>
        <end position="314"/>
    </location>
</feature>
<feature type="compositionally biased region" description="Acidic residues" evidence="6">
    <location>
        <begin position="293"/>
        <end position="305"/>
    </location>
</feature>
<keyword evidence="3" id="KW-0964">Secreted</keyword>